<name>A0A072UTG2_MEDTR</name>
<gene>
    <name evidence="1" type="ordered locus">MTR_4g027360</name>
</gene>
<evidence type="ECO:0000313" key="1">
    <source>
        <dbReference type="EMBL" id="KEH29180.1"/>
    </source>
</evidence>
<dbReference type="HOGENOM" id="CLU_2112503_0_0_1"/>
<sequence>MGMQLCTSDGQNKKPGIYLQMFGNSRNFSPFEFTEDTGRADRQRNCNLGFKKGYSQALPGKSSSDLQKTGQRPSSIYCLLYTRSSIISSTDLKMIVEELKELEFDILPNTRTMFY</sequence>
<keyword evidence="3" id="KW-1185">Reference proteome</keyword>
<evidence type="ECO:0000313" key="3">
    <source>
        <dbReference type="Proteomes" id="UP000002051"/>
    </source>
</evidence>
<dbReference type="EMBL" id="CM001220">
    <property type="protein sequence ID" value="KEH29180.1"/>
    <property type="molecule type" value="Genomic_DNA"/>
</dbReference>
<accession>A0A072UTG2</accession>
<dbReference type="EnsemblPlants" id="KEH29180">
    <property type="protein sequence ID" value="KEH29180"/>
    <property type="gene ID" value="MTR_4g027360"/>
</dbReference>
<organism evidence="1 3">
    <name type="scientific">Medicago truncatula</name>
    <name type="common">Barrel medic</name>
    <name type="synonym">Medicago tribuloides</name>
    <dbReference type="NCBI Taxonomy" id="3880"/>
    <lineage>
        <taxon>Eukaryota</taxon>
        <taxon>Viridiplantae</taxon>
        <taxon>Streptophyta</taxon>
        <taxon>Embryophyta</taxon>
        <taxon>Tracheophyta</taxon>
        <taxon>Spermatophyta</taxon>
        <taxon>Magnoliopsida</taxon>
        <taxon>eudicotyledons</taxon>
        <taxon>Gunneridae</taxon>
        <taxon>Pentapetalae</taxon>
        <taxon>rosids</taxon>
        <taxon>fabids</taxon>
        <taxon>Fabales</taxon>
        <taxon>Fabaceae</taxon>
        <taxon>Papilionoideae</taxon>
        <taxon>50 kb inversion clade</taxon>
        <taxon>NPAAA clade</taxon>
        <taxon>Hologalegina</taxon>
        <taxon>IRL clade</taxon>
        <taxon>Trifolieae</taxon>
        <taxon>Medicago</taxon>
    </lineage>
</organism>
<evidence type="ECO:0000313" key="2">
    <source>
        <dbReference type="EnsemblPlants" id="KEH29180"/>
    </source>
</evidence>
<reference evidence="2" key="3">
    <citation type="submission" date="2015-04" db="UniProtKB">
        <authorList>
            <consortium name="EnsemblPlants"/>
        </authorList>
    </citation>
    <scope>IDENTIFICATION</scope>
    <source>
        <strain evidence="2">cv. Jemalong A17</strain>
    </source>
</reference>
<protein>
    <submittedName>
        <fullName evidence="1 2">Uncharacterized protein</fullName>
    </submittedName>
</protein>
<reference evidence="1 3" key="1">
    <citation type="journal article" date="2011" name="Nature">
        <title>The Medicago genome provides insight into the evolution of rhizobial symbioses.</title>
        <authorList>
            <person name="Young N.D."/>
            <person name="Debelle F."/>
            <person name="Oldroyd G.E."/>
            <person name="Geurts R."/>
            <person name="Cannon S.B."/>
            <person name="Udvardi M.K."/>
            <person name="Benedito V.A."/>
            <person name="Mayer K.F."/>
            <person name="Gouzy J."/>
            <person name="Schoof H."/>
            <person name="Van de Peer Y."/>
            <person name="Proost S."/>
            <person name="Cook D.R."/>
            <person name="Meyers B.C."/>
            <person name="Spannagl M."/>
            <person name="Cheung F."/>
            <person name="De Mita S."/>
            <person name="Krishnakumar V."/>
            <person name="Gundlach H."/>
            <person name="Zhou S."/>
            <person name="Mudge J."/>
            <person name="Bharti A.K."/>
            <person name="Murray J.D."/>
            <person name="Naoumkina M.A."/>
            <person name="Rosen B."/>
            <person name="Silverstein K.A."/>
            <person name="Tang H."/>
            <person name="Rombauts S."/>
            <person name="Zhao P.X."/>
            <person name="Zhou P."/>
            <person name="Barbe V."/>
            <person name="Bardou P."/>
            <person name="Bechner M."/>
            <person name="Bellec A."/>
            <person name="Berger A."/>
            <person name="Berges H."/>
            <person name="Bidwell S."/>
            <person name="Bisseling T."/>
            <person name="Choisne N."/>
            <person name="Couloux A."/>
            <person name="Denny R."/>
            <person name="Deshpande S."/>
            <person name="Dai X."/>
            <person name="Doyle J.J."/>
            <person name="Dudez A.M."/>
            <person name="Farmer A.D."/>
            <person name="Fouteau S."/>
            <person name="Franken C."/>
            <person name="Gibelin C."/>
            <person name="Gish J."/>
            <person name="Goldstein S."/>
            <person name="Gonzalez A.J."/>
            <person name="Green P.J."/>
            <person name="Hallab A."/>
            <person name="Hartog M."/>
            <person name="Hua A."/>
            <person name="Humphray S.J."/>
            <person name="Jeong D.H."/>
            <person name="Jing Y."/>
            <person name="Jocker A."/>
            <person name="Kenton S.M."/>
            <person name="Kim D.J."/>
            <person name="Klee K."/>
            <person name="Lai H."/>
            <person name="Lang C."/>
            <person name="Lin S."/>
            <person name="Macmil S.L."/>
            <person name="Magdelenat G."/>
            <person name="Matthews L."/>
            <person name="McCorrison J."/>
            <person name="Monaghan E.L."/>
            <person name="Mun J.H."/>
            <person name="Najar F.Z."/>
            <person name="Nicholson C."/>
            <person name="Noirot C."/>
            <person name="O'Bleness M."/>
            <person name="Paule C.R."/>
            <person name="Poulain J."/>
            <person name="Prion F."/>
            <person name="Qin B."/>
            <person name="Qu C."/>
            <person name="Retzel E.F."/>
            <person name="Riddle C."/>
            <person name="Sallet E."/>
            <person name="Samain S."/>
            <person name="Samson N."/>
            <person name="Sanders I."/>
            <person name="Saurat O."/>
            <person name="Scarpelli C."/>
            <person name="Schiex T."/>
            <person name="Segurens B."/>
            <person name="Severin A.J."/>
            <person name="Sherrier D.J."/>
            <person name="Shi R."/>
            <person name="Sims S."/>
            <person name="Singer S.R."/>
            <person name="Sinharoy S."/>
            <person name="Sterck L."/>
            <person name="Viollet A."/>
            <person name="Wang B.B."/>
            <person name="Wang K."/>
            <person name="Wang M."/>
            <person name="Wang X."/>
            <person name="Warfsmann J."/>
            <person name="Weissenbach J."/>
            <person name="White D.D."/>
            <person name="White J.D."/>
            <person name="Wiley G.B."/>
            <person name="Wincker P."/>
            <person name="Xing Y."/>
            <person name="Yang L."/>
            <person name="Yao Z."/>
            <person name="Ying F."/>
            <person name="Zhai J."/>
            <person name="Zhou L."/>
            <person name="Zuber A."/>
            <person name="Denarie J."/>
            <person name="Dixon R.A."/>
            <person name="May G.D."/>
            <person name="Schwartz D.C."/>
            <person name="Rogers J."/>
            <person name="Quetier F."/>
            <person name="Town C.D."/>
            <person name="Roe B.A."/>
        </authorList>
    </citation>
    <scope>NUCLEOTIDE SEQUENCE [LARGE SCALE GENOMIC DNA]</scope>
    <source>
        <strain evidence="1">A17</strain>
        <strain evidence="2 3">cv. Jemalong A17</strain>
    </source>
</reference>
<dbReference type="Proteomes" id="UP000002051">
    <property type="component" value="Chromosome 4"/>
</dbReference>
<reference evidence="1 3" key="2">
    <citation type="journal article" date="2014" name="BMC Genomics">
        <title>An improved genome release (version Mt4.0) for the model legume Medicago truncatula.</title>
        <authorList>
            <person name="Tang H."/>
            <person name="Krishnakumar V."/>
            <person name="Bidwell S."/>
            <person name="Rosen B."/>
            <person name="Chan A."/>
            <person name="Zhou S."/>
            <person name="Gentzbittel L."/>
            <person name="Childs K.L."/>
            <person name="Yandell M."/>
            <person name="Gundlach H."/>
            <person name="Mayer K.F."/>
            <person name="Schwartz D.C."/>
            <person name="Town C.D."/>
        </authorList>
    </citation>
    <scope>GENOME REANNOTATION</scope>
    <source>
        <strain evidence="1">A17</strain>
        <strain evidence="2 3">cv. Jemalong A17</strain>
    </source>
</reference>
<proteinExistence type="predicted"/>
<dbReference type="AlphaFoldDB" id="A0A072UTG2"/>